<dbReference type="EMBL" id="LWDX02029100">
    <property type="protein sequence ID" value="OEL28773.1"/>
    <property type="molecule type" value="Genomic_DNA"/>
</dbReference>
<comment type="caution">
    <text evidence="12">The sequence shown here is derived from an EMBL/GenBank/DDBJ whole genome shotgun (WGS) entry which is preliminary data.</text>
</comment>
<evidence type="ECO:0000256" key="4">
    <source>
        <dbReference type="ARBA" id="ARBA00022679"/>
    </source>
</evidence>
<evidence type="ECO:0000256" key="11">
    <source>
        <dbReference type="RuleBase" id="RU366043"/>
    </source>
</evidence>
<evidence type="ECO:0000256" key="5">
    <source>
        <dbReference type="ARBA" id="ARBA00022692"/>
    </source>
</evidence>
<evidence type="ECO:0000256" key="9">
    <source>
        <dbReference type="ARBA" id="ARBA00023180"/>
    </source>
</evidence>
<dbReference type="PANTHER" id="PTHR10108">
    <property type="entry name" value="SAM-DEPENDENT METHYLTRANSFERASE"/>
    <property type="match status" value="1"/>
</dbReference>
<dbReference type="GO" id="GO:0032259">
    <property type="term" value="P:methylation"/>
    <property type="evidence" value="ECO:0007669"/>
    <property type="project" value="UniProtKB-KW"/>
</dbReference>
<dbReference type="SUPFAM" id="SSF53335">
    <property type="entry name" value="S-adenosyl-L-methionine-dependent methyltransferases"/>
    <property type="match status" value="2"/>
</dbReference>
<dbReference type="PANTHER" id="PTHR10108:SF899">
    <property type="entry name" value="PECTIN METHYLTRANSFERASE QUA2-RELATED"/>
    <property type="match status" value="1"/>
</dbReference>
<gene>
    <name evidence="12" type="ORF">BAE44_0010204</name>
</gene>
<dbReference type="Gene3D" id="3.40.50.150">
    <property type="entry name" value="Vaccinia Virus protein VP39"/>
    <property type="match status" value="1"/>
</dbReference>
<comment type="similarity">
    <text evidence="2 11">Belongs to the methyltransferase superfamily.</text>
</comment>
<keyword evidence="3 11" id="KW-0489">Methyltransferase</keyword>
<evidence type="ECO:0000313" key="12">
    <source>
        <dbReference type="EMBL" id="OEL28773.1"/>
    </source>
</evidence>
<comment type="subcellular location">
    <subcellularLocation>
        <location evidence="10">Endomembrane system</location>
        <topology evidence="10">Single-pass membrane protein</topology>
    </subcellularLocation>
    <subcellularLocation>
        <location evidence="1 11">Membrane</location>
        <topology evidence="1 11">Single-pass type II membrane protein</topology>
    </subcellularLocation>
</comment>
<evidence type="ECO:0000256" key="7">
    <source>
        <dbReference type="ARBA" id="ARBA00022989"/>
    </source>
</evidence>
<dbReference type="FunFam" id="3.40.50.150:FF:000119">
    <property type="entry name" value="probable pectin methyltransferase QUA2"/>
    <property type="match status" value="1"/>
</dbReference>
<keyword evidence="5 11" id="KW-0812">Transmembrane</keyword>
<accession>A0A1E5VUH0</accession>
<dbReference type="InterPro" id="IPR029063">
    <property type="entry name" value="SAM-dependent_MTases_sf"/>
</dbReference>
<dbReference type="GO" id="GO:0005737">
    <property type="term" value="C:cytoplasm"/>
    <property type="evidence" value="ECO:0007669"/>
    <property type="project" value="TreeGrafter"/>
</dbReference>
<feature type="transmembrane region" description="Helical" evidence="11">
    <location>
        <begin position="48"/>
        <end position="71"/>
    </location>
</feature>
<dbReference type="AlphaFoldDB" id="A0A1E5VUH0"/>
<dbReference type="OrthoDB" id="2013972at2759"/>
<dbReference type="STRING" id="888268.A0A1E5VUH0"/>
<keyword evidence="6 11" id="KW-0735">Signal-anchor</keyword>
<proteinExistence type="inferred from homology"/>
<protein>
    <recommendedName>
        <fullName evidence="11">Methyltransferase</fullName>
        <ecNumber evidence="11">2.1.1.-</ecNumber>
    </recommendedName>
</protein>
<evidence type="ECO:0000256" key="2">
    <source>
        <dbReference type="ARBA" id="ARBA00008361"/>
    </source>
</evidence>
<evidence type="ECO:0000256" key="8">
    <source>
        <dbReference type="ARBA" id="ARBA00023136"/>
    </source>
</evidence>
<reference evidence="12 13" key="1">
    <citation type="submission" date="2016-09" db="EMBL/GenBank/DDBJ databases">
        <title>The draft genome of Dichanthelium oligosanthes: A C3 panicoid grass species.</title>
        <authorList>
            <person name="Studer A.J."/>
            <person name="Schnable J.C."/>
            <person name="Brutnell T.P."/>
        </authorList>
    </citation>
    <scope>NUCLEOTIDE SEQUENCE [LARGE SCALE GENOMIC DNA]</scope>
    <source>
        <strain evidence="13">cv. Kellogg 1175</strain>
        <tissue evidence="12">Leaf</tissue>
    </source>
</reference>
<evidence type="ECO:0000256" key="10">
    <source>
        <dbReference type="ARBA" id="ARBA00037847"/>
    </source>
</evidence>
<dbReference type="GO" id="GO:0008168">
    <property type="term" value="F:methyltransferase activity"/>
    <property type="evidence" value="ECO:0007669"/>
    <property type="project" value="UniProtKB-UniRule"/>
</dbReference>
<sequence>MSRPLYRGVSGIGCKPAAAEEAYYDPKEPGDNGIGGAFGRGGARKRHLAAAAVRIGVLVLAAAALVGSVAWAGTLYAGRVTAARAVAAAAHRGYRRLQEQLVTDLLDIGELAGGGVRAKEAEVCPPEYDNYVPCYYNVTDAVDVSDLGGGIVISYERQCTRDGRVTCLVAPPRSYRIPMRWPSGKGFIWKDNVRISGQEFSSGSLFKRMMVEEDQISFPADAHMADGVEDYGHQIAEMIGLRNEFNFNEAGVRTVLDIECGFGTFGAHLFERDLLTMCIANYEASGSQVQITLERGIPAMIGSFATKQLPYPYLSFDMVHCAKCNIEWDKNGMYGIFLVEVNRLLRPDGYFVWTSNLNTHRALRDKENQKKWTAIRDFAEGLCWEMLSQQDETIVWKKTNKRDCYTSRKSGPELCGHDPESPYYQPLNPCISGTRSQRWIPIEHRTAWPSQARQNSTELDIHGVHSEVFADDTSSWDSMVRNYWSLLSPLIFSDHPKRPGDEDPQPPFNMLRNVLDMNAHFGGFNAALLKAGKSVWVMNVVPTNAPNYLPLIFDRGFIGVQHDWCEAFPTYPRTYDMVHADGLLSLEKSHKHRCSTLDIFLEVDRILRPEIGLALSYFHACRTLCINNKIIFTRVVQNFYTCLMLMQGWVIIRDTAPLIEAARSVVTQLRWDARILDLDIASDEKLLVCQKPFLRK</sequence>
<keyword evidence="7 11" id="KW-1133">Transmembrane helix</keyword>
<evidence type="ECO:0000256" key="6">
    <source>
        <dbReference type="ARBA" id="ARBA00022968"/>
    </source>
</evidence>
<dbReference type="GO" id="GO:0016020">
    <property type="term" value="C:membrane"/>
    <property type="evidence" value="ECO:0007669"/>
    <property type="project" value="UniProtKB-SubCell"/>
</dbReference>
<dbReference type="GO" id="GO:0012505">
    <property type="term" value="C:endomembrane system"/>
    <property type="evidence" value="ECO:0007669"/>
    <property type="project" value="UniProtKB-SubCell"/>
</dbReference>
<organism evidence="12 13">
    <name type="scientific">Dichanthelium oligosanthes</name>
    <dbReference type="NCBI Taxonomy" id="888268"/>
    <lineage>
        <taxon>Eukaryota</taxon>
        <taxon>Viridiplantae</taxon>
        <taxon>Streptophyta</taxon>
        <taxon>Embryophyta</taxon>
        <taxon>Tracheophyta</taxon>
        <taxon>Spermatophyta</taxon>
        <taxon>Magnoliopsida</taxon>
        <taxon>Liliopsida</taxon>
        <taxon>Poales</taxon>
        <taxon>Poaceae</taxon>
        <taxon>PACMAD clade</taxon>
        <taxon>Panicoideae</taxon>
        <taxon>Panicodae</taxon>
        <taxon>Paniceae</taxon>
        <taxon>Dichantheliinae</taxon>
        <taxon>Dichanthelium</taxon>
    </lineage>
</organism>
<keyword evidence="9 11" id="KW-0325">Glycoprotein</keyword>
<evidence type="ECO:0000256" key="1">
    <source>
        <dbReference type="ARBA" id="ARBA00004606"/>
    </source>
</evidence>
<evidence type="ECO:0000256" key="3">
    <source>
        <dbReference type="ARBA" id="ARBA00022603"/>
    </source>
</evidence>
<dbReference type="InterPro" id="IPR004159">
    <property type="entry name" value="Put_SAM_MeTrfase"/>
</dbReference>
<name>A0A1E5VUH0_9POAL</name>
<evidence type="ECO:0000313" key="13">
    <source>
        <dbReference type="Proteomes" id="UP000095767"/>
    </source>
</evidence>
<keyword evidence="8 11" id="KW-0472">Membrane</keyword>
<dbReference type="Proteomes" id="UP000095767">
    <property type="component" value="Unassembled WGS sequence"/>
</dbReference>
<keyword evidence="13" id="KW-1185">Reference proteome</keyword>
<dbReference type="Pfam" id="PF03141">
    <property type="entry name" value="Methyltransf_29"/>
    <property type="match status" value="1"/>
</dbReference>
<keyword evidence="4 11" id="KW-0808">Transferase</keyword>
<dbReference type="EC" id="2.1.1.-" evidence="11"/>